<feature type="region of interest" description="Disordered" evidence="6">
    <location>
        <begin position="128"/>
        <end position="153"/>
    </location>
</feature>
<evidence type="ECO:0000256" key="6">
    <source>
        <dbReference type="SAM" id="MobiDB-lite"/>
    </source>
</evidence>
<keyword evidence="5" id="KW-0539">Nucleus</keyword>
<evidence type="ECO:0000256" key="4">
    <source>
        <dbReference type="ARBA" id="ARBA00023186"/>
    </source>
</evidence>
<dbReference type="PANTHER" id="PTHR44313">
    <property type="entry name" value="DNAJ HOMOLOG SUBFAMILY C MEMBER 17"/>
    <property type="match status" value="1"/>
</dbReference>
<dbReference type="SUPFAM" id="SSF54928">
    <property type="entry name" value="RNA-binding domain, RBD"/>
    <property type="match status" value="1"/>
</dbReference>
<dbReference type="PRINTS" id="PR00625">
    <property type="entry name" value="JDOMAIN"/>
</dbReference>
<proteinExistence type="predicted"/>
<dbReference type="InterPro" id="IPR052094">
    <property type="entry name" value="Pre-mRNA-splicing_ERAD"/>
</dbReference>
<dbReference type="STRING" id="857566.A0A1E3PEF5"/>
<keyword evidence="3" id="KW-0963">Cytoplasm</keyword>
<dbReference type="InterPro" id="IPR012677">
    <property type="entry name" value="Nucleotide-bd_a/b_plait_sf"/>
</dbReference>
<keyword evidence="4" id="KW-0143">Chaperone</keyword>
<protein>
    <submittedName>
        <fullName evidence="8">DnaJ-domain-containing protein</fullName>
    </submittedName>
</protein>
<dbReference type="AlphaFoldDB" id="A0A1E3PEF5"/>
<gene>
    <name evidence="8" type="ORF">NADFUDRAFT_43458</name>
</gene>
<evidence type="ECO:0000256" key="3">
    <source>
        <dbReference type="ARBA" id="ARBA00022490"/>
    </source>
</evidence>
<evidence type="ECO:0000313" key="8">
    <source>
        <dbReference type="EMBL" id="ODQ63799.1"/>
    </source>
</evidence>
<feature type="compositionally biased region" description="Basic and acidic residues" evidence="6">
    <location>
        <begin position="128"/>
        <end position="141"/>
    </location>
</feature>
<dbReference type="SUPFAM" id="SSF46565">
    <property type="entry name" value="Chaperone J-domain"/>
    <property type="match status" value="1"/>
</dbReference>
<evidence type="ECO:0000256" key="2">
    <source>
        <dbReference type="ARBA" id="ARBA00004496"/>
    </source>
</evidence>
<dbReference type="OrthoDB" id="436519at2759"/>
<evidence type="ECO:0000259" key="7">
    <source>
        <dbReference type="PROSITE" id="PS50076"/>
    </source>
</evidence>
<dbReference type="Gene3D" id="3.30.70.330">
    <property type="match status" value="1"/>
</dbReference>
<name>A0A1E3PEF5_9ASCO</name>
<dbReference type="Gene3D" id="1.10.287.110">
    <property type="entry name" value="DnaJ domain"/>
    <property type="match status" value="1"/>
</dbReference>
<organism evidence="8 9">
    <name type="scientific">Nadsonia fulvescens var. elongata DSM 6958</name>
    <dbReference type="NCBI Taxonomy" id="857566"/>
    <lineage>
        <taxon>Eukaryota</taxon>
        <taxon>Fungi</taxon>
        <taxon>Dikarya</taxon>
        <taxon>Ascomycota</taxon>
        <taxon>Saccharomycotina</taxon>
        <taxon>Dipodascomycetes</taxon>
        <taxon>Dipodascales</taxon>
        <taxon>Dipodascales incertae sedis</taxon>
        <taxon>Nadsonia</taxon>
    </lineage>
</organism>
<sequence length="316" mass="35419">MSVPPSSNAPSLNELITPSLNIYQLLGLASETATSSEIRRAYRQTALKYHPDKNPSDDAAEKFHLLTVASETLLDESLRQVYDGQRMAQMAQKRQLAAMDRERRRMRDDLERREQEAMIGRDIKRSKSSVDVDQLRSEGLRRKGSLQTKMEDRSCLRKMAPVSESQSKEPDSKAPVTIFSETDCTVQVKWRLTSPLGQKLAQDSQELKAFFGKFGEIDQVVVLPINFVDPATTTKKMGSGLIVFKQKSVAYAAVKHNYKTDFTDIAKVIKSVEFTKKPTDVGIDYQESETKPDVADLKASIAAKLAKLKEKSKGNV</sequence>
<dbReference type="GO" id="GO:0003676">
    <property type="term" value="F:nucleic acid binding"/>
    <property type="evidence" value="ECO:0007669"/>
    <property type="project" value="InterPro"/>
</dbReference>
<dbReference type="CDD" id="cd06257">
    <property type="entry name" value="DnaJ"/>
    <property type="match status" value="1"/>
</dbReference>
<dbReference type="Proteomes" id="UP000095009">
    <property type="component" value="Unassembled WGS sequence"/>
</dbReference>
<comment type="subcellular location">
    <subcellularLocation>
        <location evidence="2">Cytoplasm</location>
    </subcellularLocation>
    <subcellularLocation>
        <location evidence="1">Nucleus</location>
    </subcellularLocation>
</comment>
<keyword evidence="9" id="KW-1185">Reference proteome</keyword>
<dbReference type="PROSITE" id="PS50076">
    <property type="entry name" value="DNAJ_2"/>
    <property type="match status" value="1"/>
</dbReference>
<dbReference type="SMART" id="SM00271">
    <property type="entry name" value="DnaJ"/>
    <property type="match status" value="1"/>
</dbReference>
<dbReference type="InterPro" id="IPR001623">
    <property type="entry name" value="DnaJ_domain"/>
</dbReference>
<evidence type="ECO:0000256" key="1">
    <source>
        <dbReference type="ARBA" id="ARBA00004123"/>
    </source>
</evidence>
<dbReference type="EMBL" id="KV454413">
    <property type="protein sequence ID" value="ODQ63799.1"/>
    <property type="molecule type" value="Genomic_DNA"/>
</dbReference>
<dbReference type="InterPro" id="IPR035979">
    <property type="entry name" value="RBD_domain_sf"/>
</dbReference>
<dbReference type="InterPro" id="IPR036869">
    <property type="entry name" value="J_dom_sf"/>
</dbReference>
<dbReference type="GO" id="GO:0005681">
    <property type="term" value="C:spliceosomal complex"/>
    <property type="evidence" value="ECO:0007669"/>
    <property type="project" value="TreeGrafter"/>
</dbReference>
<evidence type="ECO:0000256" key="5">
    <source>
        <dbReference type="ARBA" id="ARBA00023242"/>
    </source>
</evidence>
<feature type="domain" description="J" evidence="7">
    <location>
        <begin position="21"/>
        <end position="86"/>
    </location>
</feature>
<dbReference type="GO" id="GO:0005737">
    <property type="term" value="C:cytoplasm"/>
    <property type="evidence" value="ECO:0007669"/>
    <property type="project" value="UniProtKB-SubCell"/>
</dbReference>
<dbReference type="PANTHER" id="PTHR44313:SF1">
    <property type="entry name" value="DNAJ HOMOLOG SUBFAMILY C MEMBER 17"/>
    <property type="match status" value="1"/>
</dbReference>
<dbReference type="Pfam" id="PF00226">
    <property type="entry name" value="DnaJ"/>
    <property type="match status" value="1"/>
</dbReference>
<accession>A0A1E3PEF5</accession>
<reference evidence="8 9" key="1">
    <citation type="journal article" date="2016" name="Proc. Natl. Acad. Sci. U.S.A.">
        <title>Comparative genomics of biotechnologically important yeasts.</title>
        <authorList>
            <person name="Riley R."/>
            <person name="Haridas S."/>
            <person name="Wolfe K.H."/>
            <person name="Lopes M.R."/>
            <person name="Hittinger C.T."/>
            <person name="Goeker M."/>
            <person name="Salamov A.A."/>
            <person name="Wisecaver J.H."/>
            <person name="Long T.M."/>
            <person name="Calvey C.H."/>
            <person name="Aerts A.L."/>
            <person name="Barry K.W."/>
            <person name="Choi C."/>
            <person name="Clum A."/>
            <person name="Coughlan A.Y."/>
            <person name="Deshpande S."/>
            <person name="Douglass A.P."/>
            <person name="Hanson S.J."/>
            <person name="Klenk H.-P."/>
            <person name="LaButti K.M."/>
            <person name="Lapidus A."/>
            <person name="Lindquist E.A."/>
            <person name="Lipzen A.M."/>
            <person name="Meier-Kolthoff J.P."/>
            <person name="Ohm R.A."/>
            <person name="Otillar R.P."/>
            <person name="Pangilinan J.L."/>
            <person name="Peng Y."/>
            <person name="Rokas A."/>
            <person name="Rosa C.A."/>
            <person name="Scheuner C."/>
            <person name="Sibirny A.A."/>
            <person name="Slot J.C."/>
            <person name="Stielow J.B."/>
            <person name="Sun H."/>
            <person name="Kurtzman C.P."/>
            <person name="Blackwell M."/>
            <person name="Grigoriev I.V."/>
            <person name="Jeffries T.W."/>
        </authorList>
    </citation>
    <scope>NUCLEOTIDE SEQUENCE [LARGE SCALE GENOMIC DNA]</scope>
    <source>
        <strain evidence="8 9">DSM 6958</strain>
    </source>
</reference>
<evidence type="ECO:0000313" key="9">
    <source>
        <dbReference type="Proteomes" id="UP000095009"/>
    </source>
</evidence>
<dbReference type="GO" id="GO:0000390">
    <property type="term" value="P:spliceosomal complex disassembly"/>
    <property type="evidence" value="ECO:0007669"/>
    <property type="project" value="TreeGrafter"/>
</dbReference>